<feature type="domain" description="Tail sheath protein C-terminal" evidence="4">
    <location>
        <begin position="339"/>
        <end position="438"/>
    </location>
</feature>
<evidence type="ECO:0008006" key="8">
    <source>
        <dbReference type="Google" id="ProtNLM"/>
    </source>
</evidence>
<dbReference type="OrthoDB" id="89060at2"/>
<gene>
    <name evidence="6" type="ORF">Q428_08695</name>
</gene>
<dbReference type="Gene3D" id="3.30.360.90">
    <property type="match status" value="1"/>
</dbReference>
<evidence type="ECO:0000313" key="6">
    <source>
        <dbReference type="EMBL" id="EYE88268.1"/>
    </source>
</evidence>
<feature type="domain" description="Tail sheath protein Gp18-like" evidence="5">
    <location>
        <begin position="33"/>
        <end position="87"/>
    </location>
</feature>
<accession>A0A017RU18</accession>
<organism evidence="6 7">
    <name type="scientific">Fervidicella metallireducens AeB</name>
    <dbReference type="NCBI Taxonomy" id="1403537"/>
    <lineage>
        <taxon>Bacteria</taxon>
        <taxon>Bacillati</taxon>
        <taxon>Bacillota</taxon>
        <taxon>Clostridia</taxon>
        <taxon>Eubacteriales</taxon>
        <taxon>Clostridiaceae</taxon>
        <taxon>Fervidicella</taxon>
    </lineage>
</organism>
<evidence type="ECO:0000259" key="2">
    <source>
        <dbReference type="Pfam" id="PF04984"/>
    </source>
</evidence>
<feature type="domain" description="Phage tail sheath protein-like beta-sandwich" evidence="3">
    <location>
        <begin position="88"/>
        <end position="178"/>
    </location>
</feature>
<comment type="caution">
    <text evidence="6">The sequence shown here is derived from an EMBL/GenBank/DDBJ whole genome shotgun (WGS) entry which is preliminary data.</text>
</comment>
<evidence type="ECO:0000259" key="4">
    <source>
        <dbReference type="Pfam" id="PF17482"/>
    </source>
</evidence>
<dbReference type="RefSeq" id="WP_035379973.1">
    <property type="nucleotide sequence ID" value="NZ_AZQP01000024.1"/>
</dbReference>
<dbReference type="STRING" id="1403537.Q428_08695"/>
<evidence type="ECO:0000259" key="3">
    <source>
        <dbReference type="Pfam" id="PF17481"/>
    </source>
</evidence>
<evidence type="ECO:0000259" key="5">
    <source>
        <dbReference type="Pfam" id="PF22671"/>
    </source>
</evidence>
<evidence type="ECO:0000313" key="7">
    <source>
        <dbReference type="Proteomes" id="UP000019681"/>
    </source>
</evidence>
<dbReference type="Pfam" id="PF17481">
    <property type="entry name" value="Phage_sheath_domII"/>
    <property type="match status" value="1"/>
</dbReference>
<dbReference type="AlphaFoldDB" id="A0A017RU18"/>
<dbReference type="InterPro" id="IPR035326">
    <property type="entry name" value="Beta_sandwich_Seath"/>
</dbReference>
<dbReference type="InterPro" id="IPR020287">
    <property type="entry name" value="Tail_sheath_C"/>
</dbReference>
<dbReference type="Gene3D" id="3.30.1370.220">
    <property type="match status" value="1"/>
</dbReference>
<proteinExistence type="inferred from homology"/>
<dbReference type="Gene3D" id="3.30.1490.360">
    <property type="match status" value="1"/>
</dbReference>
<sequence length="440" mass="47698">MAGGNWTAQNKILPGVYTNFKGKGAKPSSGGTRGIVGLPITLPWLPAGELIEVYPEDAASYIADYGDYALTLQETMKNASKVLLYRLNSGTKATAQLGNLKCTAKYTGTFGNRLKVSIENVLGETGKFYVVTWLDTEELERQKVSNSSELKGNDWIDFTSSGDGSLVINAGVALINGADGIVTNSNYVSFLSAMETQEFNAVACTTDAVDIKNLFIAFANRLRNDEGRYIQVVVPDTSAGDFEGVISVKNGVYLEGGVHVDKVKATAYIAGATAATPLTESLTNAPYKGAVDVDERYTLSQQEQLAKTGQMVFIPTSVGSNKVVIQKDINSLVTFTDKKPYSFSKNKIIRILDSIGTEIFTRGTLSFIGKTQNNKEGRDLFKAEILTYFRTLQAQGVIRDVVPEDITVNQGTLIDSIVVDYVVRPVDTMDVIYNTIVVEG</sequence>
<evidence type="ECO:0000256" key="1">
    <source>
        <dbReference type="ARBA" id="ARBA00008005"/>
    </source>
</evidence>
<dbReference type="InterPro" id="IPR054564">
    <property type="entry name" value="Gp18_domIII_N"/>
</dbReference>
<dbReference type="EMBL" id="AZQP01000024">
    <property type="protein sequence ID" value="EYE88268.1"/>
    <property type="molecule type" value="Genomic_DNA"/>
</dbReference>
<dbReference type="Gene3D" id="3.40.50.11790">
    <property type="match status" value="1"/>
</dbReference>
<name>A0A017RU18_9CLOT</name>
<feature type="domain" description="Tail sheath protein subtilisin-like" evidence="2">
    <location>
        <begin position="182"/>
        <end position="331"/>
    </location>
</feature>
<dbReference type="Pfam" id="PF04984">
    <property type="entry name" value="Phage_sheath_1"/>
    <property type="match status" value="1"/>
</dbReference>
<protein>
    <recommendedName>
        <fullName evidence="8">Phage tail sheath protein</fullName>
    </recommendedName>
</protein>
<comment type="similarity">
    <text evidence="1">Belongs to the myoviridae tail sheath protein family.</text>
</comment>
<dbReference type="Proteomes" id="UP000019681">
    <property type="component" value="Unassembled WGS sequence"/>
</dbReference>
<dbReference type="Pfam" id="PF22671">
    <property type="entry name" value="Gp18_domIII_N"/>
    <property type="match status" value="1"/>
</dbReference>
<keyword evidence="7" id="KW-1185">Reference proteome</keyword>
<dbReference type="Pfam" id="PF17482">
    <property type="entry name" value="Phage_sheath_1C"/>
    <property type="match status" value="1"/>
</dbReference>
<reference evidence="6 7" key="1">
    <citation type="journal article" date="2014" name="Genome Announc.">
        <title>Draft Genome Sequence of Fervidicella metallireducens Strain AeBT, an Iron-Reducing Thermoanaerobe from the Great Artesian Basin.</title>
        <authorList>
            <person name="Patel B.K."/>
        </authorList>
    </citation>
    <scope>NUCLEOTIDE SEQUENCE [LARGE SCALE GENOMIC DNA]</scope>
    <source>
        <strain evidence="6 7">AeB</strain>
    </source>
</reference>
<dbReference type="InterPro" id="IPR035089">
    <property type="entry name" value="Phage_sheath_subtilisin"/>
</dbReference>
<dbReference type="Gene3D" id="2.60.40.4290">
    <property type="match status" value="1"/>
</dbReference>